<dbReference type="EMBL" id="JALZWP010000007">
    <property type="protein sequence ID" value="MCL1628833.1"/>
    <property type="molecule type" value="Genomic_DNA"/>
</dbReference>
<keyword evidence="2" id="KW-0547">Nucleotide-binding</keyword>
<dbReference type="InterPro" id="IPR006282">
    <property type="entry name" value="Thi_PPkinase"/>
</dbReference>
<dbReference type="InterPro" id="IPR053149">
    <property type="entry name" value="TPK"/>
</dbReference>
<dbReference type="SUPFAM" id="SSF63862">
    <property type="entry name" value="Thiamin pyrophosphokinase, substrate-binding domain"/>
    <property type="match status" value="1"/>
</dbReference>
<keyword evidence="1 7" id="KW-0808">Transferase</keyword>
<dbReference type="PANTHER" id="PTHR41299">
    <property type="entry name" value="THIAMINE PYROPHOSPHOKINASE"/>
    <property type="match status" value="1"/>
</dbReference>
<evidence type="ECO:0000313" key="8">
    <source>
        <dbReference type="Proteomes" id="UP001202550"/>
    </source>
</evidence>
<dbReference type="Pfam" id="PF04265">
    <property type="entry name" value="TPK_B1_binding"/>
    <property type="match status" value="1"/>
</dbReference>
<dbReference type="Gene3D" id="3.40.50.10240">
    <property type="entry name" value="Thiamin pyrophosphokinase, catalytic domain"/>
    <property type="match status" value="1"/>
</dbReference>
<evidence type="ECO:0000256" key="1">
    <source>
        <dbReference type="ARBA" id="ARBA00022679"/>
    </source>
</evidence>
<dbReference type="InterPro" id="IPR036371">
    <property type="entry name" value="TPK_B1-bd_sf"/>
</dbReference>
<keyword evidence="3" id="KW-0418">Kinase</keyword>
<reference evidence="7 8" key="1">
    <citation type="submission" date="2022-05" db="EMBL/GenBank/DDBJ databases">
        <title>Seasonal and diel survey of microbial diversity of the Tyrrhenian coast.</title>
        <authorList>
            <person name="Gattoni G."/>
            <person name="Corral P."/>
        </authorList>
    </citation>
    <scope>NUCLEOTIDE SEQUENCE [LARGE SCALE GENOMIC DNA]</scope>
    <source>
        <strain evidence="7 8">V10</strain>
    </source>
</reference>
<dbReference type="PANTHER" id="PTHR41299:SF1">
    <property type="entry name" value="THIAMINE PYROPHOSPHOKINASE"/>
    <property type="match status" value="1"/>
</dbReference>
<dbReference type="EC" id="2.7.6.2" evidence="5"/>
<accession>A0ABT0M1U5</accession>
<comment type="caution">
    <text evidence="7">The sequence shown here is derived from an EMBL/GenBank/DDBJ whole genome shotgun (WGS) entry which is preliminary data.</text>
</comment>
<feature type="domain" description="Thiamin pyrophosphokinase thiamin-binding" evidence="6">
    <location>
        <begin position="128"/>
        <end position="202"/>
    </location>
</feature>
<proteinExistence type="predicted"/>
<evidence type="ECO:0000256" key="4">
    <source>
        <dbReference type="ARBA" id="ARBA00022840"/>
    </source>
</evidence>
<evidence type="ECO:0000256" key="5">
    <source>
        <dbReference type="NCBIfam" id="TIGR01378"/>
    </source>
</evidence>
<dbReference type="GO" id="GO:0004788">
    <property type="term" value="F:thiamine diphosphokinase activity"/>
    <property type="evidence" value="ECO:0007669"/>
    <property type="project" value="UniProtKB-EC"/>
</dbReference>
<evidence type="ECO:0000313" key="7">
    <source>
        <dbReference type="EMBL" id="MCL1628833.1"/>
    </source>
</evidence>
<dbReference type="InterPro" id="IPR007373">
    <property type="entry name" value="Thiamin_PyroPKinase_B1-bd"/>
</dbReference>
<dbReference type="NCBIfam" id="TIGR01378">
    <property type="entry name" value="thi_PPkinase"/>
    <property type="match status" value="1"/>
</dbReference>
<organism evidence="7 8">
    <name type="scientific">Roseinatronobacter domitianus</name>
    <dbReference type="NCBI Taxonomy" id="2940293"/>
    <lineage>
        <taxon>Bacteria</taxon>
        <taxon>Pseudomonadati</taxon>
        <taxon>Pseudomonadota</taxon>
        <taxon>Alphaproteobacteria</taxon>
        <taxon>Rhodobacterales</taxon>
        <taxon>Paracoccaceae</taxon>
        <taxon>Roseinatronobacter</taxon>
    </lineage>
</organism>
<dbReference type="CDD" id="cd07995">
    <property type="entry name" value="TPK"/>
    <property type="match status" value="1"/>
</dbReference>
<name>A0ABT0M1U5_9RHOB</name>
<dbReference type="SMART" id="SM00983">
    <property type="entry name" value="TPK_B1_binding"/>
    <property type="match status" value="1"/>
</dbReference>
<dbReference type="RefSeq" id="WP_249058164.1">
    <property type="nucleotide sequence ID" value="NZ_JALZWP010000007.1"/>
</dbReference>
<dbReference type="InterPro" id="IPR007371">
    <property type="entry name" value="TPK_catalytic"/>
</dbReference>
<evidence type="ECO:0000256" key="3">
    <source>
        <dbReference type="ARBA" id="ARBA00022777"/>
    </source>
</evidence>
<dbReference type="SUPFAM" id="SSF63999">
    <property type="entry name" value="Thiamin pyrophosphokinase, catalytic domain"/>
    <property type="match status" value="1"/>
</dbReference>
<keyword evidence="4" id="KW-0067">ATP-binding</keyword>
<evidence type="ECO:0000259" key="6">
    <source>
        <dbReference type="SMART" id="SM00983"/>
    </source>
</evidence>
<gene>
    <name evidence="7" type="ORF">M3N55_08820</name>
</gene>
<evidence type="ECO:0000256" key="2">
    <source>
        <dbReference type="ARBA" id="ARBA00022741"/>
    </source>
</evidence>
<dbReference type="Pfam" id="PF04263">
    <property type="entry name" value="TPK_catalytic"/>
    <property type="match status" value="1"/>
</dbReference>
<dbReference type="InterPro" id="IPR036759">
    <property type="entry name" value="TPK_catalytic_sf"/>
</dbReference>
<dbReference type="Proteomes" id="UP001202550">
    <property type="component" value="Unassembled WGS sequence"/>
</dbReference>
<protein>
    <recommendedName>
        <fullName evidence="5">Thiamine diphosphokinase</fullName>
        <ecNumber evidence="5">2.7.6.2</ecNumber>
    </recommendedName>
</protein>
<sequence length="222" mass="23583">MALVLQTQSGITLAGGAGFDGATLAEALALAPELVAADGGANHLDNLEQAPRAVIGDLDSIHPDLRAKLGARVHHVPEQDSTDLDKCLRYVRAPFLICLGFLGARTDHTLAAMNSLVRHKSARVLLVGTEDICLLAPPELEMPVARGARVSLFPMGPVAGRSTGLEWPIDGLAFAPDARIGTSNRMAGDRLHLTFDAPGMILMMERSTLQDLLPAVMQAPDW</sequence>
<keyword evidence="8" id="KW-1185">Reference proteome</keyword>